<evidence type="ECO:0000313" key="2">
    <source>
        <dbReference type="Proteomes" id="UP001152795"/>
    </source>
</evidence>
<dbReference type="AlphaFoldDB" id="A0A6S7JSF8"/>
<dbReference type="InterPro" id="IPR036910">
    <property type="entry name" value="HMG_box_dom_sf"/>
</dbReference>
<protein>
    <submittedName>
        <fullName evidence="1">Uncharacterized protein</fullName>
    </submittedName>
</protein>
<accession>A0A6S7JSF8</accession>
<feature type="non-terminal residue" evidence="1">
    <location>
        <position position="1"/>
    </location>
</feature>
<name>A0A6S7JSF8_PARCT</name>
<dbReference type="EMBL" id="CACRXK020021293">
    <property type="protein sequence ID" value="CAB4035696.1"/>
    <property type="molecule type" value="Genomic_DNA"/>
</dbReference>
<organism evidence="1 2">
    <name type="scientific">Paramuricea clavata</name>
    <name type="common">Red gorgonian</name>
    <name type="synonym">Violescent sea-whip</name>
    <dbReference type="NCBI Taxonomy" id="317549"/>
    <lineage>
        <taxon>Eukaryota</taxon>
        <taxon>Metazoa</taxon>
        <taxon>Cnidaria</taxon>
        <taxon>Anthozoa</taxon>
        <taxon>Octocorallia</taxon>
        <taxon>Malacalcyonacea</taxon>
        <taxon>Plexauridae</taxon>
        <taxon>Paramuricea</taxon>
    </lineage>
</organism>
<comment type="caution">
    <text evidence="1">The sequence shown here is derived from an EMBL/GenBank/DDBJ whole genome shotgun (WGS) entry which is preliminary data.</text>
</comment>
<reference evidence="1" key="1">
    <citation type="submission" date="2020-04" db="EMBL/GenBank/DDBJ databases">
        <authorList>
            <person name="Alioto T."/>
            <person name="Alioto T."/>
            <person name="Gomez Garrido J."/>
        </authorList>
    </citation>
    <scope>NUCLEOTIDE SEQUENCE</scope>
    <source>
        <strain evidence="1">A484AB</strain>
    </source>
</reference>
<evidence type="ECO:0000313" key="1">
    <source>
        <dbReference type="EMBL" id="CAB4035696.1"/>
    </source>
</evidence>
<sequence>ECDKASASPGITTAYQRNWKIVSPMYVLDAKNGEDFALENYLLSVDKIQAAPGTSAVHTQVTTVADTHFKRCGAFRDLKKTLYCRADGIERTCKPTEQPLKRSHHKKRTAALKKPPSAFAMFIKESVSANHHDLSFKELQSVLTEMYNSLTDESKEGYRQKGYSYFEEVNKTFS</sequence>
<dbReference type="Proteomes" id="UP001152795">
    <property type="component" value="Unassembled WGS sequence"/>
</dbReference>
<gene>
    <name evidence="1" type="ORF">PACLA_8A051412</name>
</gene>
<dbReference type="CDD" id="cd00084">
    <property type="entry name" value="HMG-box_SF"/>
    <property type="match status" value="1"/>
</dbReference>
<dbReference type="SUPFAM" id="SSF47095">
    <property type="entry name" value="HMG-box"/>
    <property type="match status" value="1"/>
</dbReference>
<keyword evidence="2" id="KW-1185">Reference proteome</keyword>
<dbReference type="Gene3D" id="1.10.30.10">
    <property type="entry name" value="High mobility group box domain"/>
    <property type="match status" value="1"/>
</dbReference>
<proteinExistence type="predicted"/>